<evidence type="ECO:0000256" key="1">
    <source>
        <dbReference type="SAM" id="MobiDB-lite"/>
    </source>
</evidence>
<evidence type="ECO:0000313" key="3">
    <source>
        <dbReference type="EMBL" id="TYK29972.1"/>
    </source>
</evidence>
<dbReference type="EMBL" id="SSTE01006258">
    <property type="protein sequence ID" value="KAA0059552.1"/>
    <property type="molecule type" value="Genomic_DNA"/>
</dbReference>
<dbReference type="OrthoDB" id="1936908at2759"/>
<gene>
    <name evidence="3" type="ORF">E5676_scaffold1449G00070</name>
    <name evidence="2" type="ORF">E6C27_scaffold518G00690</name>
</gene>
<dbReference type="EMBL" id="SSTD01000924">
    <property type="protein sequence ID" value="TYK29972.1"/>
    <property type="molecule type" value="Genomic_DNA"/>
</dbReference>
<protein>
    <recommendedName>
        <fullName evidence="6">Retrotransposon gag domain-containing protein</fullName>
    </recommendedName>
</protein>
<dbReference type="Proteomes" id="UP000321393">
    <property type="component" value="Unassembled WGS sequence"/>
</dbReference>
<reference evidence="4 5" key="1">
    <citation type="submission" date="2019-08" db="EMBL/GenBank/DDBJ databases">
        <title>Draft genome sequences of two oriental melons (Cucumis melo L. var makuwa).</title>
        <authorList>
            <person name="Kwon S.-Y."/>
        </authorList>
    </citation>
    <scope>NUCLEOTIDE SEQUENCE [LARGE SCALE GENOMIC DNA]</scope>
    <source>
        <strain evidence="5">cv. Chang Bougi</strain>
        <strain evidence="4">cv. SW 3</strain>
        <tissue evidence="3">Leaf</tissue>
    </source>
</reference>
<proteinExistence type="predicted"/>
<sequence>MTRSYGTARKAKTRQASDNSVPAMGRANRALTDHFMPTPSTVDKRFDIEILKVSEAMTFEGTINPVDAEKWVMPKTSRVSMRKKFMSLVQGEMIVTEYEKKFTELAKYALAFVIIEIDKSMHIERCLVEEKNKKAKKGQCDLGTSNEPHDEHKHFTLGIQKGAASQSVNQPYHPSGIKEGPSKVKGSGRPKSQGKFAP</sequence>
<dbReference type="Proteomes" id="UP000321947">
    <property type="component" value="Unassembled WGS sequence"/>
</dbReference>
<evidence type="ECO:0000313" key="2">
    <source>
        <dbReference type="EMBL" id="KAA0059552.1"/>
    </source>
</evidence>
<organism evidence="3 5">
    <name type="scientific">Cucumis melo var. makuwa</name>
    <name type="common">Oriental melon</name>
    <dbReference type="NCBI Taxonomy" id="1194695"/>
    <lineage>
        <taxon>Eukaryota</taxon>
        <taxon>Viridiplantae</taxon>
        <taxon>Streptophyta</taxon>
        <taxon>Embryophyta</taxon>
        <taxon>Tracheophyta</taxon>
        <taxon>Spermatophyta</taxon>
        <taxon>Magnoliopsida</taxon>
        <taxon>eudicotyledons</taxon>
        <taxon>Gunneridae</taxon>
        <taxon>Pentapetalae</taxon>
        <taxon>rosids</taxon>
        <taxon>fabids</taxon>
        <taxon>Cucurbitales</taxon>
        <taxon>Cucurbitaceae</taxon>
        <taxon>Benincaseae</taxon>
        <taxon>Cucumis</taxon>
    </lineage>
</organism>
<comment type="caution">
    <text evidence="3">The sequence shown here is derived from an EMBL/GenBank/DDBJ whole genome shotgun (WGS) entry which is preliminary data.</text>
</comment>
<dbReference type="AlphaFoldDB" id="A0A5D3E252"/>
<evidence type="ECO:0000313" key="4">
    <source>
        <dbReference type="Proteomes" id="UP000321393"/>
    </source>
</evidence>
<evidence type="ECO:0000313" key="5">
    <source>
        <dbReference type="Proteomes" id="UP000321947"/>
    </source>
</evidence>
<evidence type="ECO:0008006" key="6">
    <source>
        <dbReference type="Google" id="ProtNLM"/>
    </source>
</evidence>
<feature type="compositionally biased region" description="Polar residues" evidence="1">
    <location>
        <begin position="163"/>
        <end position="172"/>
    </location>
</feature>
<feature type="region of interest" description="Disordered" evidence="1">
    <location>
        <begin position="1"/>
        <end position="24"/>
    </location>
</feature>
<accession>A0A5D3E252</accession>
<name>A0A5D3E252_CUCMM</name>
<feature type="region of interest" description="Disordered" evidence="1">
    <location>
        <begin position="134"/>
        <end position="198"/>
    </location>
</feature>